<keyword evidence="4" id="KW-0804">Transcription</keyword>
<dbReference type="InterPro" id="IPR000847">
    <property type="entry name" value="LysR_HTH_N"/>
</dbReference>
<dbReference type="PANTHER" id="PTHR30126:SF40">
    <property type="entry name" value="HTH-TYPE TRANSCRIPTIONAL REGULATOR GLTR"/>
    <property type="match status" value="1"/>
</dbReference>
<dbReference type="EMBL" id="PKLF01000001">
    <property type="protein sequence ID" value="MBE8610909.1"/>
    <property type="molecule type" value="Genomic_DNA"/>
</dbReference>
<dbReference type="GO" id="GO:0000976">
    <property type="term" value="F:transcription cis-regulatory region binding"/>
    <property type="evidence" value="ECO:0007669"/>
    <property type="project" value="TreeGrafter"/>
</dbReference>
<evidence type="ECO:0000313" key="6">
    <source>
        <dbReference type="EMBL" id="MBE8610909.1"/>
    </source>
</evidence>
<comment type="similarity">
    <text evidence="1">Belongs to the LysR transcriptional regulatory family.</text>
</comment>
<dbReference type="AlphaFoldDB" id="A0A8I0PYE8"/>
<dbReference type="SUPFAM" id="SSF46785">
    <property type="entry name" value="Winged helix' DNA-binding domain"/>
    <property type="match status" value="1"/>
</dbReference>
<evidence type="ECO:0000256" key="1">
    <source>
        <dbReference type="ARBA" id="ARBA00009437"/>
    </source>
</evidence>
<comment type="caution">
    <text evidence="6">The sequence shown here is derived from an EMBL/GenBank/DDBJ whole genome shotgun (WGS) entry which is preliminary data.</text>
</comment>
<feature type="domain" description="HTH lysR-type" evidence="5">
    <location>
        <begin position="2"/>
        <end position="59"/>
    </location>
</feature>
<evidence type="ECO:0000256" key="4">
    <source>
        <dbReference type="ARBA" id="ARBA00023163"/>
    </source>
</evidence>
<accession>A0A8I0PYE8</accession>
<keyword evidence="3" id="KW-0238">DNA-binding</keyword>
<dbReference type="Proteomes" id="UP000650477">
    <property type="component" value="Unassembled WGS sequence"/>
</dbReference>
<dbReference type="GO" id="GO:0003700">
    <property type="term" value="F:DNA-binding transcription factor activity"/>
    <property type="evidence" value="ECO:0007669"/>
    <property type="project" value="InterPro"/>
</dbReference>
<dbReference type="Pfam" id="PF00126">
    <property type="entry name" value="HTH_1"/>
    <property type="match status" value="1"/>
</dbReference>
<dbReference type="PANTHER" id="PTHR30126">
    <property type="entry name" value="HTH-TYPE TRANSCRIPTIONAL REGULATOR"/>
    <property type="match status" value="1"/>
</dbReference>
<gene>
    <name evidence="6" type="ORF">CYG68_00500</name>
</gene>
<evidence type="ECO:0000256" key="2">
    <source>
        <dbReference type="ARBA" id="ARBA00023015"/>
    </source>
</evidence>
<dbReference type="Gene3D" id="1.10.10.10">
    <property type="entry name" value="Winged helix-like DNA-binding domain superfamily/Winged helix DNA-binding domain"/>
    <property type="match status" value="1"/>
</dbReference>
<organism evidence="6 7">
    <name type="scientific">Morganella morganii</name>
    <name type="common">Proteus morganii</name>
    <dbReference type="NCBI Taxonomy" id="582"/>
    <lineage>
        <taxon>Bacteria</taxon>
        <taxon>Pseudomonadati</taxon>
        <taxon>Pseudomonadota</taxon>
        <taxon>Gammaproteobacteria</taxon>
        <taxon>Enterobacterales</taxon>
        <taxon>Morganellaceae</taxon>
        <taxon>Morganella</taxon>
    </lineage>
</organism>
<evidence type="ECO:0000259" key="5">
    <source>
        <dbReference type="PROSITE" id="PS50931"/>
    </source>
</evidence>
<reference evidence="6" key="1">
    <citation type="submission" date="2017-12" db="EMBL/GenBank/DDBJ databases">
        <title>Genome sequencing and analysis.</title>
        <authorList>
            <person name="Huang Y.-T."/>
        </authorList>
    </citation>
    <scope>NUCLEOTIDE SEQUENCE</scope>
    <source>
        <strain evidence="6">VGH116</strain>
    </source>
</reference>
<name>A0A8I0PYE8_MORMO</name>
<proteinExistence type="inferred from homology"/>
<dbReference type="RefSeq" id="WP_102830949.1">
    <property type="nucleotide sequence ID" value="NZ_CP025933.1"/>
</dbReference>
<evidence type="ECO:0000256" key="3">
    <source>
        <dbReference type="ARBA" id="ARBA00023125"/>
    </source>
</evidence>
<dbReference type="InterPro" id="IPR036390">
    <property type="entry name" value="WH_DNA-bd_sf"/>
</dbReference>
<dbReference type="InterPro" id="IPR036388">
    <property type="entry name" value="WH-like_DNA-bd_sf"/>
</dbReference>
<protein>
    <submittedName>
        <fullName evidence="6">LysR family transcriptional regulator</fullName>
    </submittedName>
</protein>
<evidence type="ECO:0000313" key="7">
    <source>
        <dbReference type="Proteomes" id="UP000650477"/>
    </source>
</evidence>
<sequence>MFISRQLKQFIAIAENISLTNAAEQLNLTPSALSHGIRELESKTGISLIKRSGQKVSLTTAGTHLYNDLLPYYLQMKNIEDKLSERKGNRISVNVKINGLYCSLIRGKILKFCKERHNIDLSLTSEEQIDIEKEILSNNTDIVISSAIIPDNKNIRYIKLPQEEAGLLVHNDLLSKYGSIQELIKHERLIQKENEVESEIFNTFLKIFFNKNGHCNITRISDACDIPEFISSAAGYSLIAGNNKFIPDMKRKNCSFISLSLPYRMTINRRVYFREQCNQPITDLVLKISEVNN</sequence>
<dbReference type="PROSITE" id="PS50931">
    <property type="entry name" value="HTH_LYSR"/>
    <property type="match status" value="1"/>
</dbReference>
<keyword evidence="2" id="KW-0805">Transcription regulation</keyword>